<dbReference type="EMBL" id="JBBEGM010000025">
    <property type="protein sequence ID" value="MEJ2865955.1"/>
    <property type="molecule type" value="Genomic_DNA"/>
</dbReference>
<dbReference type="RefSeq" id="WP_337707337.1">
    <property type="nucleotide sequence ID" value="NZ_JBBEGM010000025.1"/>
</dbReference>
<accession>A0ABU8MF48</accession>
<keyword evidence="2" id="KW-1185">Reference proteome</keyword>
<evidence type="ECO:0000313" key="2">
    <source>
        <dbReference type="Proteomes" id="UP001369736"/>
    </source>
</evidence>
<reference evidence="1 2" key="1">
    <citation type="submission" date="2024-03" db="EMBL/GenBank/DDBJ databases">
        <title>Actinomycetospora sp. OC33-EN07, a novel actinomycete isolated from wild orchid (Aerides multiflora).</title>
        <authorList>
            <person name="Suriyachadkun C."/>
        </authorList>
    </citation>
    <scope>NUCLEOTIDE SEQUENCE [LARGE SCALE GENOMIC DNA]</scope>
    <source>
        <strain evidence="1 2">OC33-EN07</strain>
    </source>
</reference>
<comment type="caution">
    <text evidence="1">The sequence shown here is derived from an EMBL/GenBank/DDBJ whole genome shotgun (WGS) entry which is preliminary data.</text>
</comment>
<gene>
    <name evidence="1" type="ORF">WCD58_32720</name>
</gene>
<protein>
    <submittedName>
        <fullName evidence="1">Uncharacterized protein</fullName>
    </submittedName>
</protein>
<organism evidence="1 2">
    <name type="scientific">Actinomycetospora flava</name>
    <dbReference type="NCBI Taxonomy" id="3129232"/>
    <lineage>
        <taxon>Bacteria</taxon>
        <taxon>Bacillati</taxon>
        <taxon>Actinomycetota</taxon>
        <taxon>Actinomycetes</taxon>
        <taxon>Pseudonocardiales</taxon>
        <taxon>Pseudonocardiaceae</taxon>
        <taxon>Actinomycetospora</taxon>
    </lineage>
</organism>
<proteinExistence type="predicted"/>
<sequence length="372" mass="40534">MRTKSEARSNEAFKAAMRGSVNQMASRLCAAARQKGTALGEPESVRRHLRRIQSGAVAVPSEPYLSLICEDTGHSALHLFGVLDDAPTGPGLRSTFAVTSHQFVTTFLGADGAAAVAGASEAEPAEVAGVPCARVQVRPGAELYLFDVGTAIFHVVEQVQFAYIAELARWRRRSYTDVLAWASEWLTRAAGHDVEAGYVFSVYWLDRSRWPAEQLPIAVKLLSVPKIVLGEAGDLCGNAEAVEERLLREGDLEDDRIKSYGFPGVSYGFASWSAVAYCPLLDARALDPQTHVDTELLTQSVWAFCRHVLDQVEAGDDPDIDEAEARRYLRAMRSRASSPRAQESGQSVAMRRAVFATSDLEAMITGALDCLR</sequence>
<evidence type="ECO:0000313" key="1">
    <source>
        <dbReference type="EMBL" id="MEJ2865955.1"/>
    </source>
</evidence>
<dbReference type="Proteomes" id="UP001369736">
    <property type="component" value="Unassembled WGS sequence"/>
</dbReference>
<name>A0ABU8MF48_9PSEU</name>